<proteinExistence type="predicted"/>
<keyword evidence="2" id="KW-0472">Membrane</keyword>
<organism evidence="3 4">
    <name type="scientific">Nonomuraea muscovyensis</name>
    <dbReference type="NCBI Taxonomy" id="1124761"/>
    <lineage>
        <taxon>Bacteria</taxon>
        <taxon>Bacillati</taxon>
        <taxon>Actinomycetota</taxon>
        <taxon>Actinomycetes</taxon>
        <taxon>Streptosporangiales</taxon>
        <taxon>Streptosporangiaceae</taxon>
        <taxon>Nonomuraea</taxon>
    </lineage>
</organism>
<protein>
    <submittedName>
        <fullName evidence="3">Uncharacterized protein</fullName>
    </submittedName>
</protein>
<keyword evidence="4" id="KW-1185">Reference proteome</keyword>
<name>A0A7X0CCH6_9ACTN</name>
<keyword evidence="2" id="KW-0812">Transmembrane</keyword>
<dbReference type="EMBL" id="JACHJB010000005">
    <property type="protein sequence ID" value="MBB6352163.1"/>
    <property type="molecule type" value="Genomic_DNA"/>
</dbReference>
<dbReference type="RefSeq" id="WP_185089902.1">
    <property type="nucleotide sequence ID" value="NZ_JACHJB010000005.1"/>
</dbReference>
<evidence type="ECO:0000256" key="2">
    <source>
        <dbReference type="SAM" id="Phobius"/>
    </source>
</evidence>
<evidence type="ECO:0000313" key="3">
    <source>
        <dbReference type="EMBL" id="MBB6352163.1"/>
    </source>
</evidence>
<accession>A0A7X0CCH6</accession>
<feature type="region of interest" description="Disordered" evidence="1">
    <location>
        <begin position="70"/>
        <end position="89"/>
    </location>
</feature>
<sequence length="343" mass="36669">MTVQDLRDVLREHGDGPAPANPTRPDQVRARIRRMRRRRRAVMVAGAGAAVTTVAALGFAFLPGTAAAPRPADDTAVVPTSADAPELPESFTSADGAEYRRLDLVSLARTGPRKATVTIPVTGRPLDVAVTCAGSTRAASPKISIGRRPVTAGVFCRPGRQLVALPVPAGGAKEATVTFDTTTHGTACTREKPGGPCRPVKEERGDWSLAVYEWTPPAQPVEPEAPRPLPRRAGAFELAESRSGTWPRESSVTFRVRGDGRPIGVDQICTGDLADRLEFRYELNGRDTGASSSCGVWKRGAFPSAIKEFAVPKGRSATITVKASMRAEAPDRLVRWSVGLFRE</sequence>
<evidence type="ECO:0000256" key="1">
    <source>
        <dbReference type="SAM" id="MobiDB-lite"/>
    </source>
</evidence>
<feature type="transmembrane region" description="Helical" evidence="2">
    <location>
        <begin position="41"/>
        <end position="62"/>
    </location>
</feature>
<reference evidence="3 4" key="1">
    <citation type="submission" date="2020-08" db="EMBL/GenBank/DDBJ databases">
        <title>Sequencing the genomes of 1000 actinobacteria strains.</title>
        <authorList>
            <person name="Klenk H.-P."/>
        </authorList>
    </citation>
    <scope>NUCLEOTIDE SEQUENCE [LARGE SCALE GENOMIC DNA]</scope>
    <source>
        <strain evidence="3 4">DSM 45913</strain>
    </source>
</reference>
<dbReference type="Proteomes" id="UP000583800">
    <property type="component" value="Unassembled WGS sequence"/>
</dbReference>
<comment type="caution">
    <text evidence="3">The sequence shown here is derived from an EMBL/GenBank/DDBJ whole genome shotgun (WGS) entry which is preliminary data.</text>
</comment>
<evidence type="ECO:0000313" key="4">
    <source>
        <dbReference type="Proteomes" id="UP000583800"/>
    </source>
</evidence>
<gene>
    <name evidence="3" type="ORF">FHU36_008759</name>
</gene>
<keyword evidence="2" id="KW-1133">Transmembrane helix</keyword>
<dbReference type="AlphaFoldDB" id="A0A7X0CCH6"/>